<dbReference type="Pfam" id="PF00535">
    <property type="entry name" value="Glycos_transf_2"/>
    <property type="match status" value="1"/>
</dbReference>
<feature type="domain" description="Glycosyltransferase 2-like" evidence="2">
    <location>
        <begin position="11"/>
        <end position="171"/>
    </location>
</feature>
<dbReference type="CDD" id="cd04179">
    <property type="entry name" value="DPM_DPG-synthase_like"/>
    <property type="match status" value="1"/>
</dbReference>
<feature type="transmembrane region" description="Helical" evidence="1">
    <location>
        <begin position="281"/>
        <end position="301"/>
    </location>
</feature>
<dbReference type="Gene3D" id="3.90.550.10">
    <property type="entry name" value="Spore Coat Polysaccharide Biosynthesis Protein SpsA, Chain A"/>
    <property type="match status" value="1"/>
</dbReference>
<evidence type="ECO:0000256" key="1">
    <source>
        <dbReference type="SAM" id="Phobius"/>
    </source>
</evidence>
<dbReference type="EMBL" id="LPWA01000112">
    <property type="protein sequence ID" value="KUM25856.1"/>
    <property type="molecule type" value="Genomic_DNA"/>
</dbReference>
<sequence>MPLKRKPNVAVVIPSYRVRNHILAVLSRIGSEVTAIYVVDDACPEDTGRLVKEHVADPRVNVLWNKENLGVGGATIAGMKQAATDGADVIVKIDGDGQMDPAFIPSFIGVILVGEADYAKGNRFFDPEGAASMPLGRLIGNAGLSFLAKISTGYWHSFDPTNGFFAIHASLIGLLPLEKISKRFFFESDLLFRLNVLTARVVDVPMHSHYADEVSNMKPHREIPRFAFAHLKNFGKRIFYNYFIRNFSIASLELVLGLALLLFGVIYGLSNWGMDVPATAGTVMIAALPIIVATQLLLAFINYDIQSVPRSTLHMRLSSSSLPRKALMHRDAISIGIDKEKTSTW</sequence>
<gene>
    <name evidence="3" type="ORF">AU467_24440</name>
</gene>
<keyword evidence="1" id="KW-0812">Transmembrane</keyword>
<evidence type="ECO:0000259" key="2">
    <source>
        <dbReference type="Pfam" id="PF00535"/>
    </source>
</evidence>
<dbReference type="InterPro" id="IPR001173">
    <property type="entry name" value="Glyco_trans_2-like"/>
</dbReference>
<dbReference type="OrthoDB" id="7527830at2"/>
<dbReference type="Proteomes" id="UP000053176">
    <property type="component" value="Unassembled WGS sequence"/>
</dbReference>
<reference evidence="3 4" key="1">
    <citation type="submission" date="2015-12" db="EMBL/GenBank/DDBJ databases">
        <title>Draft genome sequence of Mesorhizobium sp. UFLA 01-765, a multitolerant efficient symbiont and plant-growth promoting strain isolated from Zn-mining soil using Leucaena leucocephala as a trap plant.</title>
        <authorList>
            <person name="Rangel W.M."/>
            <person name="Thijs S."/>
            <person name="Longatti S.M."/>
            <person name="Moreira F.M."/>
            <person name="Weyens N."/>
            <person name="Vangronsveld J."/>
            <person name="Van Hamme J.D."/>
            <person name="Bottos E.M."/>
            <person name="Rineau F."/>
        </authorList>
    </citation>
    <scope>NUCLEOTIDE SEQUENCE [LARGE SCALE GENOMIC DNA]</scope>
    <source>
        <strain evidence="3 4">UFLA 01-765</strain>
    </source>
</reference>
<dbReference type="PANTHER" id="PTHR48090:SF7">
    <property type="entry name" value="RFBJ PROTEIN"/>
    <property type="match status" value="1"/>
</dbReference>
<name>A0A101KRR7_RHILI</name>
<organism evidence="3 4">
    <name type="scientific">Rhizobium loti</name>
    <name type="common">Mesorhizobium loti</name>
    <dbReference type="NCBI Taxonomy" id="381"/>
    <lineage>
        <taxon>Bacteria</taxon>
        <taxon>Pseudomonadati</taxon>
        <taxon>Pseudomonadota</taxon>
        <taxon>Alphaproteobacteria</taxon>
        <taxon>Hyphomicrobiales</taxon>
        <taxon>Phyllobacteriaceae</taxon>
        <taxon>Mesorhizobium</taxon>
    </lineage>
</organism>
<comment type="caution">
    <text evidence="3">The sequence shown here is derived from an EMBL/GenBank/DDBJ whole genome shotgun (WGS) entry which is preliminary data.</text>
</comment>
<dbReference type="SUPFAM" id="SSF53448">
    <property type="entry name" value="Nucleotide-diphospho-sugar transferases"/>
    <property type="match status" value="1"/>
</dbReference>
<keyword evidence="1" id="KW-1133">Transmembrane helix</keyword>
<keyword evidence="3" id="KW-0808">Transferase</keyword>
<feature type="transmembrane region" description="Helical" evidence="1">
    <location>
        <begin position="247"/>
        <end position="269"/>
    </location>
</feature>
<evidence type="ECO:0000313" key="4">
    <source>
        <dbReference type="Proteomes" id="UP000053176"/>
    </source>
</evidence>
<dbReference type="GO" id="GO:0016740">
    <property type="term" value="F:transferase activity"/>
    <property type="evidence" value="ECO:0007669"/>
    <property type="project" value="UniProtKB-KW"/>
</dbReference>
<dbReference type="PANTHER" id="PTHR48090">
    <property type="entry name" value="UNDECAPRENYL-PHOSPHATE 4-DEOXY-4-FORMAMIDO-L-ARABINOSE TRANSFERASE-RELATED"/>
    <property type="match status" value="1"/>
</dbReference>
<proteinExistence type="predicted"/>
<keyword evidence="1" id="KW-0472">Membrane</keyword>
<dbReference type="InterPro" id="IPR050256">
    <property type="entry name" value="Glycosyltransferase_2"/>
</dbReference>
<protein>
    <submittedName>
        <fullName evidence="3">Glycosyl transferase family 2</fullName>
    </submittedName>
</protein>
<dbReference type="AlphaFoldDB" id="A0A101KRR7"/>
<evidence type="ECO:0000313" key="3">
    <source>
        <dbReference type="EMBL" id="KUM25856.1"/>
    </source>
</evidence>
<dbReference type="InterPro" id="IPR029044">
    <property type="entry name" value="Nucleotide-diphossugar_trans"/>
</dbReference>
<accession>A0A101KRR7</accession>